<dbReference type="EMBL" id="VTWH01000006">
    <property type="protein sequence ID" value="KAA0968137.1"/>
    <property type="molecule type" value="Genomic_DNA"/>
</dbReference>
<organism evidence="12 13">
    <name type="scientific">Aureimonas fodinaquatilis</name>
    <dbReference type="NCBI Taxonomy" id="2565783"/>
    <lineage>
        <taxon>Bacteria</taxon>
        <taxon>Pseudomonadati</taxon>
        <taxon>Pseudomonadota</taxon>
        <taxon>Alphaproteobacteria</taxon>
        <taxon>Hyphomicrobiales</taxon>
        <taxon>Aurantimonadaceae</taxon>
        <taxon>Aureimonas</taxon>
    </lineage>
</organism>
<evidence type="ECO:0000256" key="3">
    <source>
        <dbReference type="ARBA" id="ARBA00022692"/>
    </source>
</evidence>
<evidence type="ECO:0000256" key="6">
    <source>
        <dbReference type="ARBA" id="ARBA00022989"/>
    </source>
</evidence>
<dbReference type="InterPro" id="IPR003439">
    <property type="entry name" value="ABC_transporter-like_ATP-bd"/>
</dbReference>
<dbReference type="PANTHER" id="PTHR11384:SF59">
    <property type="entry name" value="LYSOSOMAL COBALAMIN TRANSPORTER ABCD4"/>
    <property type="match status" value="1"/>
</dbReference>
<feature type="transmembrane region" description="Helical" evidence="9">
    <location>
        <begin position="21"/>
        <end position="44"/>
    </location>
</feature>
<evidence type="ECO:0000256" key="7">
    <source>
        <dbReference type="ARBA" id="ARBA00023136"/>
    </source>
</evidence>
<keyword evidence="2" id="KW-0813">Transport</keyword>
<dbReference type="Gene3D" id="3.40.50.300">
    <property type="entry name" value="P-loop containing nucleotide triphosphate hydrolases"/>
    <property type="match status" value="1"/>
</dbReference>
<evidence type="ECO:0000259" key="10">
    <source>
        <dbReference type="PROSITE" id="PS50893"/>
    </source>
</evidence>
<evidence type="ECO:0000259" key="11">
    <source>
        <dbReference type="PROSITE" id="PS50929"/>
    </source>
</evidence>
<dbReference type="Pfam" id="PF00005">
    <property type="entry name" value="ABC_tran"/>
    <property type="match status" value="1"/>
</dbReference>
<evidence type="ECO:0000256" key="2">
    <source>
        <dbReference type="ARBA" id="ARBA00022448"/>
    </source>
</evidence>
<dbReference type="AlphaFoldDB" id="A0A5B0DMN6"/>
<evidence type="ECO:0000256" key="8">
    <source>
        <dbReference type="SAM" id="MobiDB-lite"/>
    </source>
</evidence>
<feature type="region of interest" description="Disordered" evidence="8">
    <location>
        <begin position="565"/>
        <end position="587"/>
    </location>
</feature>
<evidence type="ECO:0000256" key="5">
    <source>
        <dbReference type="ARBA" id="ARBA00022840"/>
    </source>
</evidence>
<dbReference type="InterPro" id="IPR003593">
    <property type="entry name" value="AAA+_ATPase"/>
</dbReference>
<dbReference type="InterPro" id="IPR050835">
    <property type="entry name" value="ABC_transporter_sub-D"/>
</dbReference>
<keyword evidence="7 9" id="KW-0472">Membrane</keyword>
<reference evidence="12 13" key="1">
    <citation type="submission" date="2019-08" db="EMBL/GenBank/DDBJ databases">
        <title>Aureimonas fodiniaquatilis sp. nov., isolated from a coal mine wastewater.</title>
        <authorList>
            <person name="Kim W."/>
        </authorList>
    </citation>
    <scope>NUCLEOTIDE SEQUENCE [LARGE SCALE GENOMIC DNA]</scope>
    <source>
        <strain evidence="12 13">CAU 1482</strain>
    </source>
</reference>
<sequence>MARLARQFMRLIRICISTPAGRIGLVIFGVVLCLKLGSIYASLRLIQWTGEFYSAVQAVNGPEILHQIGIFAVIVGLNSVRHLISEYMRKHLEFRWRRVLTDHALDVWTRNKAYWHLANSPDYAIDNPDQRIAEDCRLFVSGLLGELLDLIQSIVGLFSYVALLWALSNFALSLAPVGLAIEIPHYMVWAAFLYAAISSIATHLLGRRLKPVLAEQQHREANFRFALARWRGHFDSIALSDGEAAERRQFDARFEDVAVNWRRLVNRETILQSFTYPFQHSVLRIPLFVAMPGYLAGSLDFGGLMQIGMAFSNVVTTLSWFIFSYRDLAELAATGARLDNFLQAATAFHTKPGTVQTSHAEDRVELTDLQLRSPTDVPLLSLPALTLRHGEDTWIRGESGIGKTTLLKAISGFWPYVDGQLARPADSIMFLPQRPYVPSGSLMEAAVYPGRPEDFGPGAVIRALGIVGLEHGVGNRPLQVETLSGGETQRLALARLLLHRPRFAILDEATSALDATGEHKLLCRLRQELPDTTFIMIAHRQPPGFSELRSIDLMQFQQKRDMLWQPGPQPTKLPEKHLTALTSESVS</sequence>
<dbReference type="PROSITE" id="PS50929">
    <property type="entry name" value="ABC_TM1F"/>
    <property type="match status" value="1"/>
</dbReference>
<dbReference type="GO" id="GO:0005524">
    <property type="term" value="F:ATP binding"/>
    <property type="evidence" value="ECO:0007669"/>
    <property type="project" value="UniProtKB-KW"/>
</dbReference>
<feature type="domain" description="ABC transmembrane type-1" evidence="11">
    <location>
        <begin position="30"/>
        <end position="330"/>
    </location>
</feature>
<dbReference type="PANTHER" id="PTHR11384">
    <property type="entry name" value="ATP-BINDING CASSETTE, SUB-FAMILY D MEMBER"/>
    <property type="match status" value="1"/>
</dbReference>
<gene>
    <name evidence="12" type="ORF">FPY71_17560</name>
</gene>
<keyword evidence="6 9" id="KW-1133">Transmembrane helix</keyword>
<dbReference type="GO" id="GO:0016887">
    <property type="term" value="F:ATP hydrolysis activity"/>
    <property type="evidence" value="ECO:0007669"/>
    <property type="project" value="InterPro"/>
</dbReference>
<evidence type="ECO:0000256" key="4">
    <source>
        <dbReference type="ARBA" id="ARBA00022741"/>
    </source>
</evidence>
<dbReference type="OrthoDB" id="9808328at2"/>
<dbReference type="SMART" id="SM00382">
    <property type="entry name" value="AAA"/>
    <property type="match status" value="1"/>
</dbReference>
<comment type="subcellular location">
    <subcellularLocation>
        <location evidence="1">Cell membrane</location>
        <topology evidence="1">Multi-pass membrane protein</topology>
    </subcellularLocation>
</comment>
<dbReference type="PROSITE" id="PS50893">
    <property type="entry name" value="ABC_TRANSPORTER_2"/>
    <property type="match status" value="1"/>
</dbReference>
<dbReference type="GO" id="GO:0005886">
    <property type="term" value="C:plasma membrane"/>
    <property type="evidence" value="ECO:0007669"/>
    <property type="project" value="UniProtKB-SubCell"/>
</dbReference>
<dbReference type="InterPro" id="IPR011527">
    <property type="entry name" value="ABC1_TM_dom"/>
</dbReference>
<feature type="transmembrane region" description="Helical" evidence="9">
    <location>
        <begin position="303"/>
        <end position="323"/>
    </location>
</feature>
<evidence type="ECO:0000313" key="13">
    <source>
        <dbReference type="Proteomes" id="UP000324738"/>
    </source>
</evidence>
<comment type="caution">
    <text evidence="12">The sequence shown here is derived from an EMBL/GenBank/DDBJ whole genome shotgun (WGS) entry which is preliminary data.</text>
</comment>
<accession>A0A5B0DMN6</accession>
<protein>
    <submittedName>
        <fullName evidence="12">ABC transporter ATP-binding protein/permease</fullName>
    </submittedName>
</protein>
<dbReference type="InterPro" id="IPR027417">
    <property type="entry name" value="P-loop_NTPase"/>
</dbReference>
<keyword evidence="13" id="KW-1185">Reference proteome</keyword>
<dbReference type="SUPFAM" id="SSF52540">
    <property type="entry name" value="P-loop containing nucleoside triphosphate hydrolases"/>
    <property type="match status" value="1"/>
</dbReference>
<feature type="domain" description="ABC transporter" evidence="10">
    <location>
        <begin position="364"/>
        <end position="584"/>
    </location>
</feature>
<keyword evidence="3 9" id="KW-0812">Transmembrane</keyword>
<keyword evidence="5 12" id="KW-0067">ATP-binding</keyword>
<dbReference type="Proteomes" id="UP000324738">
    <property type="component" value="Unassembled WGS sequence"/>
</dbReference>
<dbReference type="SUPFAM" id="SSF90123">
    <property type="entry name" value="ABC transporter transmembrane region"/>
    <property type="match status" value="1"/>
</dbReference>
<dbReference type="Pfam" id="PF06472">
    <property type="entry name" value="ABC_membrane_2"/>
    <property type="match status" value="1"/>
</dbReference>
<keyword evidence="4" id="KW-0547">Nucleotide-binding</keyword>
<dbReference type="InterPro" id="IPR036640">
    <property type="entry name" value="ABC1_TM_sf"/>
</dbReference>
<feature type="transmembrane region" description="Helical" evidence="9">
    <location>
        <begin position="186"/>
        <end position="206"/>
    </location>
</feature>
<dbReference type="GO" id="GO:0140359">
    <property type="term" value="F:ABC-type transporter activity"/>
    <property type="evidence" value="ECO:0007669"/>
    <property type="project" value="InterPro"/>
</dbReference>
<evidence type="ECO:0000256" key="1">
    <source>
        <dbReference type="ARBA" id="ARBA00004651"/>
    </source>
</evidence>
<dbReference type="Gene3D" id="1.20.1560.10">
    <property type="entry name" value="ABC transporter type 1, transmembrane domain"/>
    <property type="match status" value="1"/>
</dbReference>
<evidence type="ECO:0000256" key="9">
    <source>
        <dbReference type="SAM" id="Phobius"/>
    </source>
</evidence>
<feature type="transmembrane region" description="Helical" evidence="9">
    <location>
        <begin position="64"/>
        <end position="84"/>
    </location>
</feature>
<evidence type="ECO:0000313" key="12">
    <source>
        <dbReference type="EMBL" id="KAA0968137.1"/>
    </source>
</evidence>
<dbReference type="RefSeq" id="WP_149301655.1">
    <property type="nucleotide sequence ID" value="NZ_VTWH01000006.1"/>
</dbReference>
<name>A0A5B0DMN6_9HYPH</name>
<proteinExistence type="predicted"/>